<keyword evidence="4" id="KW-0720">Serine protease</keyword>
<feature type="signal peptide" evidence="6">
    <location>
        <begin position="1"/>
        <end position="19"/>
    </location>
</feature>
<dbReference type="PANTHER" id="PTHR24276:SF98">
    <property type="entry name" value="FI18310P1-RELATED"/>
    <property type="match status" value="1"/>
</dbReference>
<feature type="chain" id="PRO_5008101469" evidence="6">
    <location>
        <begin position="20"/>
        <end position="428"/>
    </location>
</feature>
<feature type="domain" description="Peptidase S1" evidence="7">
    <location>
        <begin position="203"/>
        <end position="428"/>
    </location>
</feature>
<dbReference type="GO" id="GO:0004252">
    <property type="term" value="F:serine-type endopeptidase activity"/>
    <property type="evidence" value="ECO:0007669"/>
    <property type="project" value="InterPro"/>
</dbReference>
<evidence type="ECO:0000256" key="5">
    <source>
        <dbReference type="ARBA" id="ARBA00023157"/>
    </source>
</evidence>
<evidence type="ECO:0000256" key="3">
    <source>
        <dbReference type="ARBA" id="ARBA00022801"/>
    </source>
</evidence>
<comment type="caution">
    <text evidence="8">The sequence shown here is derived from an EMBL/GenBank/DDBJ whole genome shotgun (WGS) entry which is preliminary data.</text>
</comment>
<dbReference type="SMART" id="SM00020">
    <property type="entry name" value="Tryp_SPc"/>
    <property type="match status" value="1"/>
</dbReference>
<dbReference type="PRINTS" id="PR00722">
    <property type="entry name" value="CHYMOTRYPSIN"/>
</dbReference>
<dbReference type="InterPro" id="IPR043504">
    <property type="entry name" value="Peptidase_S1_PA_chymotrypsin"/>
</dbReference>
<sequence length="428" mass="46069">MKTSPLLYSIFALGQPCLAQIVPSSQVNIQAGRIHSTALAEEDIEVASITIHPGYTGQQQDAAKSDIALIKLAKPILLNQFQGPIAPVTTSPAAGTRGVQVGWTIPLVGGLLGSLLKQEETVVGLDQCQQAHKNLALDMLGRSSCHSYPLRHVYEHYFKAKTYTKTYGRTFTFPSKRSVLSHLMRKDDVELTFIYALSFKEPEINSIDKYGQFSLGKFPHQASLRYGGKHSCGASIISPTKILTAAHCVEGMNIDYFQVATGTIDVNGGQLHKVLKAVIHPGYTGQQKAAWGNDVAVITLAAPIKYSQYQNPIALATVFPSAGNRVASSGWGRTSVSGDLSDKLQKMGQEVVGYNECQKRHAGMPLDNSHLCAFSGKGVGFCLGDTGGPLIANGMQVGIASWVLPCAQGVPDVYANVAYLRNFILSQM</sequence>
<accession>A0A179F9P1</accession>
<dbReference type="InterPro" id="IPR001254">
    <property type="entry name" value="Trypsin_dom"/>
</dbReference>
<proteinExistence type="inferred from homology"/>
<dbReference type="SUPFAM" id="SSF50494">
    <property type="entry name" value="Trypsin-like serine proteases"/>
    <property type="match status" value="2"/>
</dbReference>
<dbReference type="Proteomes" id="UP000078397">
    <property type="component" value="Unassembled WGS sequence"/>
</dbReference>
<keyword evidence="6" id="KW-0732">Signal</keyword>
<reference evidence="8 9" key="1">
    <citation type="journal article" date="2016" name="PLoS Pathog.">
        <title>Biosynthesis of antibiotic leucinostatins in bio-control fungus Purpureocillium lilacinum and their inhibition on phytophthora revealed by genome mining.</title>
        <authorList>
            <person name="Wang G."/>
            <person name="Liu Z."/>
            <person name="Lin R."/>
            <person name="Li E."/>
            <person name="Mao Z."/>
            <person name="Ling J."/>
            <person name="Yang Y."/>
            <person name="Yin W.B."/>
            <person name="Xie B."/>
        </authorList>
    </citation>
    <scope>NUCLEOTIDE SEQUENCE [LARGE SCALE GENOMIC DNA]</scope>
    <source>
        <strain evidence="8">170</strain>
    </source>
</reference>
<evidence type="ECO:0000259" key="7">
    <source>
        <dbReference type="PROSITE" id="PS50240"/>
    </source>
</evidence>
<evidence type="ECO:0000256" key="4">
    <source>
        <dbReference type="ARBA" id="ARBA00022825"/>
    </source>
</evidence>
<dbReference type="InterPro" id="IPR009003">
    <property type="entry name" value="Peptidase_S1_PA"/>
</dbReference>
<gene>
    <name evidence="8" type="ORF">VFPPC_07263</name>
</gene>
<keyword evidence="3" id="KW-0378">Hydrolase</keyword>
<dbReference type="OrthoDB" id="4915747at2759"/>
<evidence type="ECO:0000313" key="8">
    <source>
        <dbReference type="EMBL" id="OAQ62050.1"/>
    </source>
</evidence>
<dbReference type="InterPro" id="IPR001314">
    <property type="entry name" value="Peptidase_S1A"/>
</dbReference>
<dbReference type="RefSeq" id="XP_018139754.1">
    <property type="nucleotide sequence ID" value="XM_018286153.1"/>
</dbReference>
<dbReference type="Gene3D" id="2.40.10.10">
    <property type="entry name" value="Trypsin-like serine proteases"/>
    <property type="match status" value="3"/>
</dbReference>
<name>A0A179F9P1_METCM</name>
<evidence type="ECO:0000256" key="1">
    <source>
        <dbReference type="ARBA" id="ARBA00007664"/>
    </source>
</evidence>
<evidence type="ECO:0000256" key="2">
    <source>
        <dbReference type="ARBA" id="ARBA00022670"/>
    </source>
</evidence>
<dbReference type="PROSITE" id="PS50240">
    <property type="entry name" value="TRYPSIN_DOM"/>
    <property type="match status" value="1"/>
</dbReference>
<comment type="similarity">
    <text evidence="1">Belongs to the peptidase S1 family.</text>
</comment>
<protein>
    <submittedName>
        <fullName evidence="8">Trypsin domain-containing protein</fullName>
    </submittedName>
</protein>
<keyword evidence="9" id="KW-1185">Reference proteome</keyword>
<dbReference type="FunFam" id="2.40.10.10:FF:000036">
    <property type="entry name" value="Trypsin beta"/>
    <property type="match status" value="1"/>
</dbReference>
<dbReference type="InterPro" id="IPR050430">
    <property type="entry name" value="Peptidase_S1"/>
</dbReference>
<dbReference type="GO" id="GO:0006508">
    <property type="term" value="P:proteolysis"/>
    <property type="evidence" value="ECO:0007669"/>
    <property type="project" value="UniProtKB-KW"/>
</dbReference>
<dbReference type="FunFam" id="2.40.10.10:FF:000068">
    <property type="entry name" value="transmembrane protease serine 2"/>
    <property type="match status" value="1"/>
</dbReference>
<evidence type="ECO:0000313" key="9">
    <source>
        <dbReference type="Proteomes" id="UP000078397"/>
    </source>
</evidence>
<dbReference type="AlphaFoldDB" id="A0A179F9P1"/>
<organism evidence="8 9">
    <name type="scientific">Pochonia chlamydosporia 170</name>
    <dbReference type="NCBI Taxonomy" id="1380566"/>
    <lineage>
        <taxon>Eukaryota</taxon>
        <taxon>Fungi</taxon>
        <taxon>Dikarya</taxon>
        <taxon>Ascomycota</taxon>
        <taxon>Pezizomycotina</taxon>
        <taxon>Sordariomycetes</taxon>
        <taxon>Hypocreomycetidae</taxon>
        <taxon>Hypocreales</taxon>
        <taxon>Clavicipitaceae</taxon>
        <taxon>Pochonia</taxon>
    </lineage>
</organism>
<dbReference type="CDD" id="cd00190">
    <property type="entry name" value="Tryp_SPc"/>
    <property type="match status" value="1"/>
</dbReference>
<dbReference type="InterPro" id="IPR018114">
    <property type="entry name" value="TRYPSIN_HIS"/>
</dbReference>
<dbReference type="STRING" id="1380566.A0A179F9P1"/>
<keyword evidence="5" id="KW-1015">Disulfide bond</keyword>
<dbReference type="PROSITE" id="PS00134">
    <property type="entry name" value="TRYPSIN_HIS"/>
    <property type="match status" value="1"/>
</dbReference>
<keyword evidence="2" id="KW-0645">Protease</keyword>
<dbReference type="PANTHER" id="PTHR24276">
    <property type="entry name" value="POLYSERASE-RELATED"/>
    <property type="match status" value="1"/>
</dbReference>
<evidence type="ECO:0000256" key="6">
    <source>
        <dbReference type="SAM" id="SignalP"/>
    </source>
</evidence>
<dbReference type="EMBL" id="LSBJ02000007">
    <property type="protein sequence ID" value="OAQ62050.1"/>
    <property type="molecule type" value="Genomic_DNA"/>
</dbReference>
<dbReference type="Pfam" id="PF00089">
    <property type="entry name" value="Trypsin"/>
    <property type="match status" value="2"/>
</dbReference>
<dbReference type="GeneID" id="28850147"/>
<dbReference type="KEGG" id="pchm:VFPPC_07263"/>